<feature type="non-terminal residue" evidence="1">
    <location>
        <position position="322"/>
    </location>
</feature>
<evidence type="ECO:0000313" key="2">
    <source>
        <dbReference type="Proteomes" id="UP000189670"/>
    </source>
</evidence>
<proteinExistence type="predicted"/>
<dbReference type="AlphaFoldDB" id="A0A1V1NS68"/>
<organism evidence="1 2">
    <name type="scientific">Candidatus Magnetoglobus multicellularis str. Araruama</name>
    <dbReference type="NCBI Taxonomy" id="890399"/>
    <lineage>
        <taxon>Bacteria</taxon>
        <taxon>Pseudomonadati</taxon>
        <taxon>Thermodesulfobacteriota</taxon>
        <taxon>Desulfobacteria</taxon>
        <taxon>Desulfobacterales</taxon>
        <taxon>Desulfobacteraceae</taxon>
        <taxon>Candidatus Magnetoglobus</taxon>
    </lineage>
</organism>
<gene>
    <name evidence="1" type="ORF">OMM_14278</name>
</gene>
<evidence type="ECO:0008006" key="3">
    <source>
        <dbReference type="Google" id="ProtNLM"/>
    </source>
</evidence>
<evidence type="ECO:0000313" key="1">
    <source>
        <dbReference type="EMBL" id="ETR65419.1"/>
    </source>
</evidence>
<accession>A0A1V1NS68</accession>
<sequence length="322" mass="36514">MAIYETSKGLWEYYNNGWNIIENINEMNALLLNLSRKIRYVPDGKMGEIAYVNYYAWDQTDGVDSLYADVSKRGNTTAFSTESDRISITITHLNDSPVFTDTVIEMDSINEDQIQNSGMCISDLLKNQPIIDPDPDAQKGIAIYEFEKMERWQYQIEETNQWENFPDLPFDHAFLLSTKDKIRFVPDECNSENASFDFYIWDQVKGLSGTVYDITNRGGISGFSIIGATARIIVSDINDAPTFMDTPIHPNMPDITEDDINTTGLIISSFIKSSIADVDSNANKGIAIYECSGNGKWQYYSNSQTLWLDITYVCINSSLLLR</sequence>
<dbReference type="Proteomes" id="UP000189670">
    <property type="component" value="Unassembled WGS sequence"/>
</dbReference>
<dbReference type="EMBL" id="ATBP01002840">
    <property type="protein sequence ID" value="ETR65419.1"/>
    <property type="molecule type" value="Genomic_DNA"/>
</dbReference>
<protein>
    <recommendedName>
        <fullName evidence="3">RapA2 cadherin-like domain-containing protein</fullName>
    </recommendedName>
</protein>
<name>A0A1V1NS68_9BACT</name>
<reference evidence="2" key="1">
    <citation type="submission" date="2012-11" db="EMBL/GenBank/DDBJ databases">
        <authorList>
            <person name="Lucero-Rivera Y.E."/>
            <person name="Tovar-Ramirez D."/>
        </authorList>
    </citation>
    <scope>NUCLEOTIDE SEQUENCE [LARGE SCALE GENOMIC DNA]</scope>
    <source>
        <strain evidence="2">Araruama</strain>
    </source>
</reference>
<comment type="caution">
    <text evidence="1">The sequence shown here is derived from an EMBL/GenBank/DDBJ whole genome shotgun (WGS) entry which is preliminary data.</text>
</comment>